<evidence type="ECO:0000256" key="10">
    <source>
        <dbReference type="HAMAP-Rule" id="MF_00379"/>
    </source>
</evidence>
<evidence type="ECO:0000256" key="3">
    <source>
        <dbReference type="ARBA" id="ARBA00022694"/>
    </source>
</evidence>
<keyword evidence="6 10" id="KW-0378">Hydrolase</keyword>
<feature type="binding site" evidence="10">
    <location>
        <begin position="277"/>
        <end position="280"/>
    </location>
    <ligand>
        <name>GTP</name>
        <dbReference type="ChEBI" id="CHEBI:37565"/>
    </ligand>
</feature>
<organism evidence="13 14">
    <name type="scientific">Candidatus Anaerobutyricum stercoripullorum</name>
    <dbReference type="NCBI Taxonomy" id="2838456"/>
    <lineage>
        <taxon>Bacteria</taxon>
        <taxon>Bacillati</taxon>
        <taxon>Bacillota</taxon>
        <taxon>Clostridia</taxon>
        <taxon>Lachnospirales</taxon>
        <taxon>Lachnospiraceae</taxon>
        <taxon>Anaerobutyricum</taxon>
    </lineage>
</organism>
<evidence type="ECO:0000256" key="1">
    <source>
        <dbReference type="ARBA" id="ARBA00011043"/>
    </source>
</evidence>
<dbReference type="InterPro" id="IPR004520">
    <property type="entry name" value="GTPase_MnmE"/>
</dbReference>
<evidence type="ECO:0000256" key="4">
    <source>
        <dbReference type="ARBA" id="ARBA00022723"/>
    </source>
</evidence>
<feature type="domain" description="TrmE-type G" evidence="12">
    <location>
        <begin position="223"/>
        <end position="408"/>
    </location>
</feature>
<comment type="caution">
    <text evidence="13">The sequence shown here is derived from an EMBL/GenBank/DDBJ whole genome shotgun (WGS) entry which is preliminary data.</text>
</comment>
<dbReference type="NCBIfam" id="TIGR00450">
    <property type="entry name" value="mnmE_trmE_thdF"/>
    <property type="match status" value="1"/>
</dbReference>
<dbReference type="InterPro" id="IPR027368">
    <property type="entry name" value="MnmE_dom2"/>
</dbReference>
<dbReference type="Gene3D" id="1.20.120.430">
    <property type="entry name" value="tRNA modification GTPase MnmE domain 2"/>
    <property type="match status" value="1"/>
</dbReference>
<dbReference type="GO" id="GO:0003924">
    <property type="term" value="F:GTPase activity"/>
    <property type="evidence" value="ECO:0007669"/>
    <property type="project" value="UniProtKB-UniRule"/>
</dbReference>
<dbReference type="FunFam" id="3.40.50.300:FF:001376">
    <property type="entry name" value="tRNA modification GTPase MnmE"/>
    <property type="match status" value="1"/>
</dbReference>
<feature type="binding site" evidence="10">
    <location>
        <position position="257"/>
    </location>
    <ligand>
        <name>K(+)</name>
        <dbReference type="ChEBI" id="CHEBI:29103"/>
    </ligand>
</feature>
<accession>A0A9D1X503</accession>
<protein>
    <recommendedName>
        <fullName evidence="10">tRNA modification GTPase MnmE</fullName>
        <ecNumber evidence="10">3.6.-.-</ecNumber>
    </recommendedName>
</protein>
<dbReference type="GO" id="GO:0046872">
    <property type="term" value="F:metal ion binding"/>
    <property type="evidence" value="ECO:0007669"/>
    <property type="project" value="UniProtKB-KW"/>
</dbReference>
<keyword evidence="3 10" id="KW-0819">tRNA processing</keyword>
<keyword evidence="9 10" id="KW-0342">GTP-binding</keyword>
<dbReference type="InterPro" id="IPR006073">
    <property type="entry name" value="GTP-bd"/>
</dbReference>
<feature type="binding site" evidence="10">
    <location>
        <position position="258"/>
    </location>
    <ligand>
        <name>Mg(2+)</name>
        <dbReference type="ChEBI" id="CHEBI:18420"/>
    </ligand>
</feature>
<feature type="binding site" evidence="10">
    <location>
        <begin position="233"/>
        <end position="238"/>
    </location>
    <ligand>
        <name>GTP</name>
        <dbReference type="ChEBI" id="CHEBI:37565"/>
    </ligand>
</feature>
<dbReference type="Proteomes" id="UP000886805">
    <property type="component" value="Unassembled WGS sequence"/>
</dbReference>
<proteinExistence type="inferred from homology"/>
<dbReference type="NCBIfam" id="TIGR00231">
    <property type="entry name" value="small_GTP"/>
    <property type="match status" value="1"/>
</dbReference>
<evidence type="ECO:0000256" key="9">
    <source>
        <dbReference type="ARBA" id="ARBA00023134"/>
    </source>
</evidence>
<keyword evidence="2 10" id="KW-0963">Cytoplasm</keyword>
<evidence type="ECO:0000256" key="11">
    <source>
        <dbReference type="RuleBase" id="RU003313"/>
    </source>
</evidence>
<dbReference type="InterPro" id="IPR027266">
    <property type="entry name" value="TrmE/GcvT-like"/>
</dbReference>
<evidence type="ECO:0000256" key="6">
    <source>
        <dbReference type="ARBA" id="ARBA00022801"/>
    </source>
</evidence>
<evidence type="ECO:0000256" key="7">
    <source>
        <dbReference type="ARBA" id="ARBA00022842"/>
    </source>
</evidence>
<dbReference type="HAMAP" id="MF_00379">
    <property type="entry name" value="GTPase_MnmE"/>
    <property type="match status" value="1"/>
</dbReference>
<feature type="binding site" evidence="10">
    <location>
        <position position="233"/>
    </location>
    <ligand>
        <name>K(+)</name>
        <dbReference type="ChEBI" id="CHEBI:29103"/>
    </ligand>
</feature>
<feature type="binding site" evidence="10">
    <location>
        <position position="88"/>
    </location>
    <ligand>
        <name>(6S)-5-formyl-5,6,7,8-tetrahydrofolate</name>
        <dbReference type="ChEBI" id="CHEBI:57457"/>
    </ligand>
</feature>
<dbReference type="Gene3D" id="3.40.50.300">
    <property type="entry name" value="P-loop containing nucleotide triphosphate hydrolases"/>
    <property type="match status" value="1"/>
</dbReference>
<dbReference type="GO" id="GO:0002098">
    <property type="term" value="P:tRNA wobble uridine modification"/>
    <property type="evidence" value="ECO:0007669"/>
    <property type="project" value="TreeGrafter"/>
</dbReference>
<dbReference type="Pfam" id="PF10396">
    <property type="entry name" value="TrmE_N"/>
    <property type="match status" value="1"/>
</dbReference>
<dbReference type="GO" id="GO:0030488">
    <property type="term" value="P:tRNA methylation"/>
    <property type="evidence" value="ECO:0007669"/>
    <property type="project" value="TreeGrafter"/>
</dbReference>
<dbReference type="EC" id="3.6.-.-" evidence="10"/>
<reference evidence="13" key="1">
    <citation type="journal article" date="2021" name="PeerJ">
        <title>Extensive microbial diversity within the chicken gut microbiome revealed by metagenomics and culture.</title>
        <authorList>
            <person name="Gilroy R."/>
            <person name="Ravi A."/>
            <person name="Getino M."/>
            <person name="Pursley I."/>
            <person name="Horton D.L."/>
            <person name="Alikhan N.F."/>
            <person name="Baker D."/>
            <person name="Gharbi K."/>
            <person name="Hall N."/>
            <person name="Watson M."/>
            <person name="Adriaenssens E.M."/>
            <person name="Foster-Nyarko E."/>
            <person name="Jarju S."/>
            <person name="Secka A."/>
            <person name="Antonio M."/>
            <person name="Oren A."/>
            <person name="Chaudhuri R.R."/>
            <person name="La Ragione R."/>
            <person name="Hildebrand F."/>
            <person name="Pallen M.J."/>
        </authorList>
    </citation>
    <scope>NUCLEOTIDE SEQUENCE</scope>
    <source>
        <strain evidence="13">ChiSxjej3B15-1167</strain>
    </source>
</reference>
<evidence type="ECO:0000313" key="14">
    <source>
        <dbReference type="Proteomes" id="UP000886805"/>
    </source>
</evidence>
<dbReference type="Gene3D" id="3.30.1360.120">
    <property type="entry name" value="Probable tRNA modification gtpase trme, domain 1"/>
    <property type="match status" value="1"/>
</dbReference>
<dbReference type="GO" id="GO:0005829">
    <property type="term" value="C:cytosol"/>
    <property type="evidence" value="ECO:0007669"/>
    <property type="project" value="TreeGrafter"/>
</dbReference>
<dbReference type="FunFam" id="3.30.1360.120:FF:000003">
    <property type="entry name" value="tRNA modification GTPase MnmE"/>
    <property type="match status" value="1"/>
</dbReference>
<feature type="binding site" evidence="10">
    <location>
        <position position="252"/>
    </location>
    <ligand>
        <name>K(+)</name>
        <dbReference type="ChEBI" id="CHEBI:29103"/>
    </ligand>
</feature>
<dbReference type="InterPro" id="IPR018948">
    <property type="entry name" value="GTP-bd_TrmE_N"/>
</dbReference>
<dbReference type="InterPro" id="IPR031168">
    <property type="entry name" value="G_TrmE"/>
</dbReference>
<comment type="function">
    <text evidence="10">Exhibits a very high intrinsic GTPase hydrolysis rate. Involved in the addition of a carboxymethylaminomethyl (cmnm) group at the wobble position (U34) of certain tRNAs, forming tRNA-cmnm(5)s(2)U34.</text>
</comment>
<evidence type="ECO:0000313" key="13">
    <source>
        <dbReference type="EMBL" id="HIX72948.1"/>
    </source>
</evidence>
<dbReference type="AlphaFoldDB" id="A0A9D1X503"/>
<dbReference type="InterPro" id="IPR005225">
    <property type="entry name" value="Small_GTP-bd"/>
</dbReference>
<evidence type="ECO:0000259" key="12">
    <source>
        <dbReference type="PROSITE" id="PS51709"/>
    </source>
</evidence>
<evidence type="ECO:0000256" key="8">
    <source>
        <dbReference type="ARBA" id="ARBA00022958"/>
    </source>
</evidence>
<keyword evidence="8 10" id="KW-0630">Potassium</keyword>
<keyword evidence="4 10" id="KW-0479">Metal-binding</keyword>
<feature type="binding site" evidence="10">
    <location>
        <position position="237"/>
    </location>
    <ligand>
        <name>Mg(2+)</name>
        <dbReference type="ChEBI" id="CHEBI:18420"/>
    </ligand>
</feature>
<gene>
    <name evidence="10 13" type="primary">mnmE</name>
    <name evidence="10" type="synonym">trmE</name>
    <name evidence="13" type="ORF">H9849_07990</name>
</gene>
<dbReference type="PROSITE" id="PS51709">
    <property type="entry name" value="G_TRME"/>
    <property type="match status" value="1"/>
</dbReference>
<comment type="subunit">
    <text evidence="10">Homodimer. Heterotetramer of two MnmE and two MnmG subunits.</text>
</comment>
<dbReference type="CDD" id="cd14858">
    <property type="entry name" value="TrmE_N"/>
    <property type="match status" value="1"/>
</dbReference>
<dbReference type="Pfam" id="PF01926">
    <property type="entry name" value="MMR_HSR1"/>
    <property type="match status" value="1"/>
</dbReference>
<feature type="binding site" evidence="10">
    <location>
        <position position="487"/>
    </location>
    <ligand>
        <name>(6S)-5-formyl-5,6,7,8-tetrahydrofolate</name>
        <dbReference type="ChEBI" id="CHEBI:57457"/>
    </ligand>
</feature>
<name>A0A9D1X503_9FIRM</name>
<dbReference type="PANTHER" id="PTHR42714:SF2">
    <property type="entry name" value="TRNA MODIFICATION GTPASE GTPBP3, MITOCHONDRIAL"/>
    <property type="match status" value="1"/>
</dbReference>
<dbReference type="Pfam" id="PF12631">
    <property type="entry name" value="MnmE_helical"/>
    <property type="match status" value="1"/>
</dbReference>
<keyword evidence="7 10" id="KW-0460">Magnesium</keyword>
<feature type="binding site" evidence="10">
    <location>
        <begin position="252"/>
        <end position="258"/>
    </location>
    <ligand>
        <name>GTP</name>
        <dbReference type="ChEBI" id="CHEBI:37565"/>
    </ligand>
</feature>
<feature type="binding site" evidence="10">
    <location>
        <position position="127"/>
    </location>
    <ligand>
        <name>(6S)-5-formyl-5,6,7,8-tetrahydrofolate</name>
        <dbReference type="ChEBI" id="CHEBI:57457"/>
    </ligand>
</feature>
<dbReference type="EMBL" id="DXEQ01000234">
    <property type="protein sequence ID" value="HIX72948.1"/>
    <property type="molecule type" value="Genomic_DNA"/>
</dbReference>
<reference evidence="13" key="2">
    <citation type="submission" date="2021-04" db="EMBL/GenBank/DDBJ databases">
        <authorList>
            <person name="Gilroy R."/>
        </authorList>
    </citation>
    <scope>NUCLEOTIDE SEQUENCE</scope>
    <source>
        <strain evidence="13">ChiSxjej3B15-1167</strain>
    </source>
</reference>
<feature type="binding site" evidence="10">
    <location>
        <position position="24"/>
    </location>
    <ligand>
        <name>(6S)-5-formyl-5,6,7,8-tetrahydrofolate</name>
        <dbReference type="ChEBI" id="CHEBI:57457"/>
    </ligand>
</feature>
<dbReference type="GO" id="GO:0042802">
    <property type="term" value="F:identical protein binding"/>
    <property type="evidence" value="ECO:0007669"/>
    <property type="project" value="UniProtKB-ARBA"/>
</dbReference>
<comment type="cofactor">
    <cofactor evidence="10">
        <name>K(+)</name>
        <dbReference type="ChEBI" id="CHEBI:29103"/>
    </cofactor>
    <text evidence="10">Binds 1 potassium ion per subunit.</text>
</comment>
<comment type="similarity">
    <text evidence="1 10 11">Belongs to the TRAFAC class TrmE-Era-EngA-EngB-Septin-like GTPase superfamily. TrmE GTPase family.</text>
</comment>
<dbReference type="InterPro" id="IPR025867">
    <property type="entry name" value="MnmE_helical"/>
</dbReference>
<evidence type="ECO:0000256" key="5">
    <source>
        <dbReference type="ARBA" id="ARBA00022741"/>
    </source>
</evidence>
<dbReference type="SUPFAM" id="SSF52540">
    <property type="entry name" value="P-loop containing nucleoside triphosphate hydrolases"/>
    <property type="match status" value="1"/>
</dbReference>
<dbReference type="GO" id="GO:0005525">
    <property type="term" value="F:GTP binding"/>
    <property type="evidence" value="ECO:0007669"/>
    <property type="project" value="UniProtKB-UniRule"/>
</dbReference>
<keyword evidence="5 10" id="KW-0547">Nucleotide-binding</keyword>
<comment type="subcellular location">
    <subcellularLocation>
        <location evidence="10">Cytoplasm</location>
    </subcellularLocation>
</comment>
<feature type="binding site" evidence="10">
    <location>
        <position position="254"/>
    </location>
    <ligand>
        <name>K(+)</name>
        <dbReference type="ChEBI" id="CHEBI:29103"/>
    </ligand>
</feature>
<comment type="caution">
    <text evidence="10">Lacks conserved residue(s) required for the propagation of feature annotation.</text>
</comment>
<evidence type="ECO:0000256" key="2">
    <source>
        <dbReference type="ARBA" id="ARBA00022490"/>
    </source>
</evidence>
<dbReference type="InterPro" id="IPR027417">
    <property type="entry name" value="P-loop_NTPase"/>
</dbReference>
<sequence>MINEFDTIAAIATAVSNAGIGIIRISGDDAMRILGEVFEPYNKKKEVSSLESHHVYYGNIKDGDLVVDECIVVIMKGPHSYTREDVVEIDCHGGVSVVYRVLNLVIRAGARPAQPGEFTKRAFLNGRIDLSQAEAVMDLIESRNELARRNSVAQLKGGLSDQIKNIREEVLYQVAYIESALDDPEHISLEGYGQTLYPKAEEWALKTKKMIDTFEDGRYIAEGIRTCIVGKPNAGKSSFLNALLGEERAIVTEIAGTTRDTLEESVTIDGITLNIIDTAGIRDTKDTVERIGVEKARREMENADIILFVADTSSPLTKEDYDILEQIRDKKKMFLLNKSDLSAGFGESDAPDTQCADLKVNEEDKNNSETVAGEIRAYAGEDEPVIAISAKYHQGMDTFIAELKKMMFHGRIDANQEMYITNARHKNALQEAYAGFQCVKESIENGMPEDFFTIDLMNAYEKLGLITGEAVEEDLVNEIFSRFCTGK</sequence>
<dbReference type="CDD" id="cd04164">
    <property type="entry name" value="trmE"/>
    <property type="match status" value="1"/>
</dbReference>
<dbReference type="PANTHER" id="PTHR42714">
    <property type="entry name" value="TRNA MODIFICATION GTPASE GTPBP3"/>
    <property type="match status" value="1"/>
</dbReference>